<dbReference type="EMBL" id="JAVRHQ010000010">
    <property type="protein sequence ID" value="MDT0643104.1"/>
    <property type="molecule type" value="Genomic_DNA"/>
</dbReference>
<accession>A0ABU3C9U1</accession>
<gene>
    <name evidence="1" type="ORF">RM553_09720</name>
</gene>
<sequence>MAAARLNFGADDVVGRKLLRHIEKLFSKSGKLSKRATFQNAKRI</sequence>
<evidence type="ECO:0000313" key="1">
    <source>
        <dbReference type="EMBL" id="MDT0643104.1"/>
    </source>
</evidence>
<comment type="caution">
    <text evidence="1">The sequence shown here is derived from an EMBL/GenBank/DDBJ whole genome shotgun (WGS) entry which is preliminary data.</text>
</comment>
<dbReference type="Proteomes" id="UP001262889">
    <property type="component" value="Unassembled WGS sequence"/>
</dbReference>
<evidence type="ECO:0000313" key="2">
    <source>
        <dbReference type="Proteomes" id="UP001262889"/>
    </source>
</evidence>
<proteinExistence type="predicted"/>
<dbReference type="RefSeq" id="WP_311534726.1">
    <property type="nucleotide sequence ID" value="NZ_JAVRHQ010000010.1"/>
</dbReference>
<protein>
    <submittedName>
        <fullName evidence="1">Uncharacterized protein</fullName>
    </submittedName>
</protein>
<organism evidence="1 2">
    <name type="scientific">Autumnicola tepida</name>
    <dbReference type="NCBI Taxonomy" id="3075595"/>
    <lineage>
        <taxon>Bacteria</taxon>
        <taxon>Pseudomonadati</taxon>
        <taxon>Bacteroidota</taxon>
        <taxon>Flavobacteriia</taxon>
        <taxon>Flavobacteriales</taxon>
        <taxon>Flavobacteriaceae</taxon>
        <taxon>Autumnicola</taxon>
    </lineage>
</organism>
<name>A0ABU3C9U1_9FLAO</name>
<reference evidence="1 2" key="1">
    <citation type="submission" date="2023-09" db="EMBL/GenBank/DDBJ databases">
        <authorList>
            <person name="Rey-Velasco X."/>
        </authorList>
    </citation>
    <scope>NUCLEOTIDE SEQUENCE [LARGE SCALE GENOMIC DNA]</scope>
    <source>
        <strain evidence="1 2">F363</strain>
    </source>
</reference>
<keyword evidence="2" id="KW-1185">Reference proteome</keyword>